<evidence type="ECO:0000256" key="8">
    <source>
        <dbReference type="ARBA" id="ARBA00030619"/>
    </source>
</evidence>
<protein>
    <recommendedName>
        <fullName evidence="2">histidine--tRNA ligase</fullName>
        <ecNumber evidence="2">6.1.1.21</ecNumber>
    </recommendedName>
    <alternativeName>
        <fullName evidence="8">Histidyl-tRNA synthetase</fullName>
    </alternativeName>
</protein>
<dbReference type="EMBL" id="CAEZYR010000049">
    <property type="protein sequence ID" value="CAB4745725.1"/>
    <property type="molecule type" value="Genomic_DNA"/>
</dbReference>
<dbReference type="InterPro" id="IPR041715">
    <property type="entry name" value="HisRS-like_core"/>
</dbReference>
<reference evidence="12" key="1">
    <citation type="submission" date="2020-05" db="EMBL/GenBank/DDBJ databases">
        <authorList>
            <person name="Chiriac C."/>
            <person name="Salcher M."/>
            <person name="Ghai R."/>
            <person name="Kavagutti S V."/>
        </authorList>
    </citation>
    <scope>NUCLEOTIDE SEQUENCE</scope>
</reference>
<evidence type="ECO:0000259" key="11">
    <source>
        <dbReference type="PROSITE" id="PS50862"/>
    </source>
</evidence>
<dbReference type="PANTHER" id="PTHR43707">
    <property type="entry name" value="HISTIDYL-TRNA SYNTHETASE"/>
    <property type="match status" value="1"/>
</dbReference>
<dbReference type="GO" id="GO:0004821">
    <property type="term" value="F:histidine-tRNA ligase activity"/>
    <property type="evidence" value="ECO:0007669"/>
    <property type="project" value="UniProtKB-EC"/>
</dbReference>
<dbReference type="EMBL" id="CAFBMH010000015">
    <property type="protein sequence ID" value="CAB4897494.1"/>
    <property type="molecule type" value="Genomic_DNA"/>
</dbReference>
<dbReference type="InterPro" id="IPR015807">
    <property type="entry name" value="His-tRNA-ligase"/>
</dbReference>
<dbReference type="SUPFAM" id="SSF52954">
    <property type="entry name" value="Class II aaRS ABD-related"/>
    <property type="match status" value="1"/>
</dbReference>
<keyword evidence="5" id="KW-0067">ATP-binding</keyword>
<dbReference type="EMBL" id="CAFABA010000047">
    <property type="protein sequence ID" value="CAB4829677.1"/>
    <property type="molecule type" value="Genomic_DNA"/>
</dbReference>
<keyword evidence="6" id="KW-0648">Protein biosynthesis</keyword>
<feature type="domain" description="Aminoacyl-transfer RNA synthetases class-II family profile" evidence="11">
    <location>
        <begin position="45"/>
        <end position="334"/>
    </location>
</feature>
<evidence type="ECO:0000256" key="4">
    <source>
        <dbReference type="ARBA" id="ARBA00022741"/>
    </source>
</evidence>
<proteinExistence type="inferred from homology"/>
<evidence type="ECO:0000256" key="5">
    <source>
        <dbReference type="ARBA" id="ARBA00022840"/>
    </source>
</evidence>
<evidence type="ECO:0000256" key="10">
    <source>
        <dbReference type="SAM" id="MobiDB-lite"/>
    </source>
</evidence>
<dbReference type="GO" id="GO:0006427">
    <property type="term" value="P:histidyl-tRNA aminoacylation"/>
    <property type="evidence" value="ECO:0007669"/>
    <property type="project" value="InterPro"/>
</dbReference>
<keyword evidence="4" id="KW-0547">Nucleotide-binding</keyword>
<dbReference type="PANTHER" id="PTHR43707:SF1">
    <property type="entry name" value="HISTIDINE--TRNA LIGASE, MITOCHONDRIAL-RELATED"/>
    <property type="match status" value="1"/>
</dbReference>
<dbReference type="PIRSF" id="PIRSF001549">
    <property type="entry name" value="His-tRNA_synth"/>
    <property type="match status" value="1"/>
</dbReference>
<dbReference type="NCBIfam" id="TIGR00442">
    <property type="entry name" value="hisS"/>
    <property type="match status" value="1"/>
</dbReference>
<dbReference type="InterPro" id="IPR004516">
    <property type="entry name" value="HisRS/HisZ"/>
</dbReference>
<evidence type="ECO:0000313" key="14">
    <source>
        <dbReference type="EMBL" id="CAB4897494.1"/>
    </source>
</evidence>
<dbReference type="InterPro" id="IPR004154">
    <property type="entry name" value="Anticodon-bd"/>
</dbReference>
<dbReference type="AlphaFoldDB" id="A0A6J6TFY7"/>
<dbReference type="PROSITE" id="PS50862">
    <property type="entry name" value="AA_TRNA_LIGASE_II"/>
    <property type="match status" value="1"/>
</dbReference>
<comment type="catalytic activity">
    <reaction evidence="9">
        <text>tRNA(His) + L-histidine + ATP = L-histidyl-tRNA(His) + AMP + diphosphate + H(+)</text>
        <dbReference type="Rhea" id="RHEA:17313"/>
        <dbReference type="Rhea" id="RHEA-COMP:9665"/>
        <dbReference type="Rhea" id="RHEA-COMP:9689"/>
        <dbReference type="ChEBI" id="CHEBI:15378"/>
        <dbReference type="ChEBI" id="CHEBI:30616"/>
        <dbReference type="ChEBI" id="CHEBI:33019"/>
        <dbReference type="ChEBI" id="CHEBI:57595"/>
        <dbReference type="ChEBI" id="CHEBI:78442"/>
        <dbReference type="ChEBI" id="CHEBI:78527"/>
        <dbReference type="ChEBI" id="CHEBI:456215"/>
        <dbReference type="EC" id="6.1.1.21"/>
    </reaction>
</comment>
<dbReference type="GO" id="GO:0005737">
    <property type="term" value="C:cytoplasm"/>
    <property type="evidence" value="ECO:0007669"/>
    <property type="project" value="InterPro"/>
</dbReference>
<dbReference type="SUPFAM" id="SSF55681">
    <property type="entry name" value="Class II aaRS and biotin synthetases"/>
    <property type="match status" value="1"/>
</dbReference>
<evidence type="ECO:0000313" key="13">
    <source>
        <dbReference type="EMBL" id="CAB4829677.1"/>
    </source>
</evidence>
<accession>A0A6J6TFY7</accession>
<evidence type="ECO:0000256" key="3">
    <source>
        <dbReference type="ARBA" id="ARBA00022598"/>
    </source>
</evidence>
<dbReference type="GO" id="GO:0005524">
    <property type="term" value="F:ATP binding"/>
    <property type="evidence" value="ECO:0007669"/>
    <property type="project" value="UniProtKB-KW"/>
</dbReference>
<keyword evidence="3" id="KW-0436">Ligase</keyword>
<evidence type="ECO:0000256" key="6">
    <source>
        <dbReference type="ARBA" id="ARBA00022917"/>
    </source>
</evidence>
<dbReference type="EC" id="6.1.1.21" evidence="2"/>
<dbReference type="Pfam" id="PF13393">
    <property type="entry name" value="tRNA-synt_His"/>
    <property type="match status" value="1"/>
</dbReference>
<dbReference type="InterPro" id="IPR045864">
    <property type="entry name" value="aa-tRNA-synth_II/BPL/LPL"/>
</dbReference>
<evidence type="ECO:0000256" key="1">
    <source>
        <dbReference type="ARBA" id="ARBA00008226"/>
    </source>
</evidence>
<comment type="similarity">
    <text evidence="1">Belongs to the class-II aminoacyl-tRNA synthetase family.</text>
</comment>
<evidence type="ECO:0000256" key="7">
    <source>
        <dbReference type="ARBA" id="ARBA00023146"/>
    </source>
</evidence>
<sequence>MVRRNPQKAERRGETPVASQAVAEPLLRAPKGTRDLLHPASARFRALGDVFARVANGAGYGQVILPMFEHVEVFHRLGEATDVVTKEMFEFDDRGGRRLALRPEQTASAVRAFVENRPMLPWKAWYAGPNFRAENVQKGRYRQFDQVGVEVLGLDDALIDTEVIALAWDFFRTLGLRDMTLLVNSLGDAGDRARYVDALREYFNSRAAELSEQSRETLARNPLRVLDSKRREDASVVAEAPLLADHLSEAAAEHFARVQDGLRAVGVPFTVSPRLVRGLDYYVRTTFEIQSSALDAAQSAIGGGGRYDGLVEQLGGDPTPGIGFALGVERTLLACDAEGAFTLGETGVDVFVVDTTGGLEALTLTHELRRAGVAADRAFENRSMKSQMKAADRSGARFALLVGTDERDAGEVTLRDLRSDTGQLRVARTDVLDAVKKALA</sequence>
<name>A0A6J6TFY7_9ZZZZ</name>
<organism evidence="12">
    <name type="scientific">freshwater metagenome</name>
    <dbReference type="NCBI Taxonomy" id="449393"/>
    <lineage>
        <taxon>unclassified sequences</taxon>
        <taxon>metagenomes</taxon>
        <taxon>ecological metagenomes</taxon>
    </lineage>
</organism>
<keyword evidence="7" id="KW-0030">Aminoacyl-tRNA synthetase</keyword>
<dbReference type="CDD" id="cd00773">
    <property type="entry name" value="HisRS-like_core"/>
    <property type="match status" value="1"/>
</dbReference>
<feature type="region of interest" description="Disordered" evidence="10">
    <location>
        <begin position="1"/>
        <end position="25"/>
    </location>
</feature>
<dbReference type="InterPro" id="IPR036621">
    <property type="entry name" value="Anticodon-bd_dom_sf"/>
</dbReference>
<evidence type="ECO:0000256" key="9">
    <source>
        <dbReference type="ARBA" id="ARBA00047639"/>
    </source>
</evidence>
<dbReference type="Pfam" id="PF03129">
    <property type="entry name" value="HGTP_anticodon"/>
    <property type="match status" value="1"/>
</dbReference>
<dbReference type="InterPro" id="IPR006195">
    <property type="entry name" value="aa-tRNA-synth_II"/>
</dbReference>
<dbReference type="HAMAP" id="MF_00127">
    <property type="entry name" value="His_tRNA_synth"/>
    <property type="match status" value="1"/>
</dbReference>
<dbReference type="Gene3D" id="3.40.50.800">
    <property type="entry name" value="Anticodon-binding domain"/>
    <property type="match status" value="1"/>
</dbReference>
<evidence type="ECO:0000256" key="2">
    <source>
        <dbReference type="ARBA" id="ARBA00012815"/>
    </source>
</evidence>
<gene>
    <name evidence="12" type="ORF">UFOPK2754_01494</name>
    <name evidence="13" type="ORF">UFOPK3139_01327</name>
    <name evidence="14" type="ORF">UFOPK3543_00667</name>
</gene>
<dbReference type="InterPro" id="IPR033656">
    <property type="entry name" value="HisRS_anticodon"/>
</dbReference>
<dbReference type="Gene3D" id="3.30.930.10">
    <property type="entry name" value="Bira Bifunctional Protein, Domain 2"/>
    <property type="match status" value="1"/>
</dbReference>
<dbReference type="CDD" id="cd00859">
    <property type="entry name" value="HisRS_anticodon"/>
    <property type="match status" value="1"/>
</dbReference>
<evidence type="ECO:0000313" key="12">
    <source>
        <dbReference type="EMBL" id="CAB4745725.1"/>
    </source>
</evidence>